<dbReference type="GeneID" id="14874306"/>
<dbReference type="RefSeq" id="XP_004360211.1">
    <property type="nucleotide sequence ID" value="XM_004360154.1"/>
</dbReference>
<reference evidence="2" key="1">
    <citation type="journal article" date="2011" name="Genome Res.">
        <title>Phylogeny-wide analysis of social amoeba genomes highlights ancient origins for complex intercellular communication.</title>
        <authorList>
            <person name="Heidel A.J."/>
            <person name="Lawal H.M."/>
            <person name="Felder M."/>
            <person name="Schilde C."/>
            <person name="Helps N.R."/>
            <person name="Tunggal B."/>
            <person name="Rivero F."/>
            <person name="John U."/>
            <person name="Schleicher M."/>
            <person name="Eichinger L."/>
            <person name="Platzer M."/>
            <person name="Noegel A.A."/>
            <person name="Schaap P."/>
            <person name="Gloeckner G."/>
        </authorList>
    </citation>
    <scope>NUCLEOTIDE SEQUENCE [LARGE SCALE GENOMIC DNA]</scope>
    <source>
        <strain evidence="2">SH3</strain>
    </source>
</reference>
<organism evidence="1 2">
    <name type="scientific">Cavenderia fasciculata</name>
    <name type="common">Slime mold</name>
    <name type="synonym">Dictyostelium fasciculatum</name>
    <dbReference type="NCBI Taxonomy" id="261658"/>
    <lineage>
        <taxon>Eukaryota</taxon>
        <taxon>Amoebozoa</taxon>
        <taxon>Evosea</taxon>
        <taxon>Eumycetozoa</taxon>
        <taxon>Dictyostelia</taxon>
        <taxon>Acytosteliales</taxon>
        <taxon>Cavenderiaceae</taxon>
        <taxon>Cavenderia</taxon>
    </lineage>
</organism>
<dbReference type="KEGG" id="dfa:DFA_04478"/>
<evidence type="ECO:0000313" key="2">
    <source>
        <dbReference type="Proteomes" id="UP000007797"/>
    </source>
</evidence>
<sequence>MSLSWRFKIEMIMKKFNTPIRNRFFDLSIFPNYYRFRSFSSLTPPMESNVPRSQARQSLQKNDLHVGKVIQYIEIQNTQDNEKEWVLIMADKFKNTSTIANDIMTIRKQLCLSIQQDLDEFKETVTQQQSVKQELNINSSPTFSPLYTRLLQLEQFLFQLI</sequence>
<proteinExistence type="predicted"/>
<accession>F4PPP7</accession>
<dbReference type="OrthoDB" id="10518212at2759"/>
<dbReference type="AlphaFoldDB" id="F4PPP7"/>
<gene>
    <name evidence="1" type="ORF">DFA_04478</name>
</gene>
<evidence type="ECO:0000313" key="1">
    <source>
        <dbReference type="EMBL" id="EGG22360.1"/>
    </source>
</evidence>
<keyword evidence="2" id="KW-1185">Reference proteome</keyword>
<protein>
    <submittedName>
        <fullName evidence="1">Uncharacterized protein</fullName>
    </submittedName>
</protein>
<dbReference type="Proteomes" id="UP000007797">
    <property type="component" value="Unassembled WGS sequence"/>
</dbReference>
<name>F4PPP7_CACFS</name>
<dbReference type="EMBL" id="GL883009">
    <property type="protein sequence ID" value="EGG22360.1"/>
    <property type="molecule type" value="Genomic_DNA"/>
</dbReference>